<sequence>MTDTPRFTVIDGTATDETPRIKAEKLKKARPDAAYLLNCHRCGSSSVVEVKTGMIVKNGKASGGTKQHLCASCFMKGERVVLA</sequence>
<name>A0AA42TCS8_STUST</name>
<evidence type="ECO:0000313" key="2">
    <source>
        <dbReference type="Proteomes" id="UP001158500"/>
    </source>
</evidence>
<dbReference type="EMBL" id="JAOCAE010000001">
    <property type="protein sequence ID" value="MDH1234477.1"/>
    <property type="molecule type" value="Genomic_DNA"/>
</dbReference>
<gene>
    <name evidence="1" type="ORF">N5C32_00305</name>
</gene>
<dbReference type="RefSeq" id="WP_279640954.1">
    <property type="nucleotide sequence ID" value="NZ_JAOCAE010000001.1"/>
</dbReference>
<proteinExistence type="predicted"/>
<evidence type="ECO:0000313" key="1">
    <source>
        <dbReference type="EMBL" id="MDH1234477.1"/>
    </source>
</evidence>
<organism evidence="1 2">
    <name type="scientific">Stutzerimonas stutzeri</name>
    <name type="common">Pseudomonas stutzeri</name>
    <dbReference type="NCBI Taxonomy" id="316"/>
    <lineage>
        <taxon>Bacteria</taxon>
        <taxon>Pseudomonadati</taxon>
        <taxon>Pseudomonadota</taxon>
        <taxon>Gammaproteobacteria</taxon>
        <taxon>Pseudomonadales</taxon>
        <taxon>Pseudomonadaceae</taxon>
        <taxon>Stutzerimonas</taxon>
    </lineage>
</organism>
<accession>A0AA42TCS8</accession>
<dbReference type="Proteomes" id="UP001158500">
    <property type="component" value="Unassembled WGS sequence"/>
</dbReference>
<dbReference type="AlphaFoldDB" id="A0AA42TCS8"/>
<comment type="caution">
    <text evidence="1">The sequence shown here is derived from an EMBL/GenBank/DDBJ whole genome shotgun (WGS) entry which is preliminary data.</text>
</comment>
<protein>
    <submittedName>
        <fullName evidence="1">Uncharacterized protein</fullName>
    </submittedName>
</protein>
<reference evidence="1" key="1">
    <citation type="submission" date="2022-09" db="EMBL/GenBank/DDBJ databases">
        <title>Intensive care unit water sources are persistently colonized with multi-drug resistant bacteria and are the site of extensive horizontal gene transfer of antibiotic resistance genes.</title>
        <authorList>
            <person name="Diorio-Toth L."/>
        </authorList>
    </citation>
    <scope>NUCLEOTIDE SEQUENCE</scope>
    <source>
        <strain evidence="1">GD03947</strain>
    </source>
</reference>